<accession>A0ABQ3I7J2</accession>
<evidence type="ECO:0008006" key="3">
    <source>
        <dbReference type="Google" id="ProtNLM"/>
    </source>
</evidence>
<sequence length="422" mass="47914">MSQESQLKLPDDPVLAEEAKRRFALSVDAMSIDRYRQAANSLSWLMKNAPDLYDGLYINAYKAYENLAEAETDETKQNVLLDSMFIAFNLKEKYFGLSDLEVNNKAYRYYKYWKSNREKIGEALEAYHEAYKKPEEVINNNIVSYMDVVRRYKAYGNSISNDQVLDVYGKVLDVIDRKEQQGEDSDKLDRYRAAVNGLLTQIIGDDLNCDFINTNLAPPLNNNTNDLKLAKKIFGLLLNQGCTESTYFLKSAEIIQKLEPTEGMAKVIAQRAYSTKEYDKAVKFYQQAVSLSKDPEKKADLLLGLTSVYIAQGNKQEARKIAFQAAETHKSYEAQALTLVANMYMNSFNECAKQQSQIDDRAIYMAAYDLYQKAGNKEGMAQARAQFPTVSDVFTANKNEGDPIKVGCWINVSTTIKTRPTN</sequence>
<dbReference type="InterPro" id="IPR011990">
    <property type="entry name" value="TPR-like_helical_dom_sf"/>
</dbReference>
<gene>
    <name evidence="1" type="ORF">GCM10011340_16940</name>
</gene>
<evidence type="ECO:0000313" key="1">
    <source>
        <dbReference type="EMBL" id="GHE62373.1"/>
    </source>
</evidence>
<organism evidence="1 2">
    <name type="scientific">Roseivirga thermotolerans</name>
    <dbReference type="NCBI Taxonomy" id="1758176"/>
    <lineage>
        <taxon>Bacteria</taxon>
        <taxon>Pseudomonadati</taxon>
        <taxon>Bacteroidota</taxon>
        <taxon>Cytophagia</taxon>
        <taxon>Cytophagales</taxon>
        <taxon>Roseivirgaceae</taxon>
        <taxon>Roseivirga</taxon>
    </lineage>
</organism>
<protein>
    <recommendedName>
        <fullName evidence="3">Tetratricopeptide repeat protein</fullName>
    </recommendedName>
</protein>
<dbReference type="EMBL" id="BNAG01000002">
    <property type="protein sequence ID" value="GHE62373.1"/>
    <property type="molecule type" value="Genomic_DNA"/>
</dbReference>
<dbReference type="Proteomes" id="UP000658258">
    <property type="component" value="Unassembled WGS sequence"/>
</dbReference>
<name>A0ABQ3I7J2_9BACT</name>
<evidence type="ECO:0000313" key="2">
    <source>
        <dbReference type="Proteomes" id="UP000658258"/>
    </source>
</evidence>
<dbReference type="Pfam" id="PF14559">
    <property type="entry name" value="TPR_19"/>
    <property type="match status" value="1"/>
</dbReference>
<comment type="caution">
    <text evidence="1">The sequence shown here is derived from an EMBL/GenBank/DDBJ whole genome shotgun (WGS) entry which is preliminary data.</text>
</comment>
<proteinExistence type="predicted"/>
<reference evidence="2" key="1">
    <citation type="journal article" date="2019" name="Int. J. Syst. Evol. Microbiol.">
        <title>The Global Catalogue of Microorganisms (GCM) 10K type strain sequencing project: providing services to taxonomists for standard genome sequencing and annotation.</title>
        <authorList>
            <consortium name="The Broad Institute Genomics Platform"/>
            <consortium name="The Broad Institute Genome Sequencing Center for Infectious Disease"/>
            <person name="Wu L."/>
            <person name="Ma J."/>
        </authorList>
    </citation>
    <scope>NUCLEOTIDE SEQUENCE [LARGE SCALE GENOMIC DNA]</scope>
    <source>
        <strain evidence="2">CGMCC 1.15111</strain>
    </source>
</reference>
<dbReference type="Gene3D" id="1.25.40.10">
    <property type="entry name" value="Tetratricopeptide repeat domain"/>
    <property type="match status" value="1"/>
</dbReference>
<keyword evidence="2" id="KW-1185">Reference proteome</keyword>
<dbReference type="SUPFAM" id="SSF48452">
    <property type="entry name" value="TPR-like"/>
    <property type="match status" value="1"/>
</dbReference>